<feature type="region of interest" description="Disordered" evidence="1">
    <location>
        <begin position="105"/>
        <end position="141"/>
    </location>
</feature>
<protein>
    <submittedName>
        <fullName evidence="2">Uncharacterized protein</fullName>
    </submittedName>
</protein>
<gene>
    <name evidence="2" type="ORF">CGC20_31260</name>
</gene>
<evidence type="ECO:0000313" key="2">
    <source>
        <dbReference type="EMBL" id="TPP45415.1"/>
    </source>
</evidence>
<accession>A0A504XCW6</accession>
<reference evidence="3" key="1">
    <citation type="submission" date="2019-02" db="EMBL/GenBank/DDBJ databases">
        <title>FDA dAtabase for Regulatory Grade micrObial Sequences (FDA-ARGOS): Supporting development and validation of Infectious Disease Dx tests.</title>
        <authorList>
            <person name="Duncan R."/>
            <person name="Fisher C."/>
            <person name="Tallon L."/>
            <person name="Sadzewicz L."/>
            <person name="Sengamalay N."/>
            <person name="Ott S."/>
            <person name="Godinez A."/>
            <person name="Nagaraj S."/>
            <person name="Vavikolanu K."/>
            <person name="Vyas G."/>
            <person name="Nadendla S."/>
            <person name="Aluvathingal J."/>
            <person name="Sichtig H."/>
        </authorList>
    </citation>
    <scope>NUCLEOTIDE SEQUENCE [LARGE SCALE GENOMIC DNA]</scope>
    <source>
        <strain evidence="3">FDAARGOS_360</strain>
    </source>
</reference>
<sequence>MGSSLDPVPSDVALSFRMIRMGANADLPVWDAKGRSDRAGATPARLVQCRMLGLCKRDGWRRIILPPGGDVETVPLRGCQIDPQQWRLHHSSTEAETHELQSAALNPGYDDKPESAPASKGESPTPSLQAALDAKTDAMKSSAREDDRYLCAQEQSSVLVKMCQQKSARHPAVPLRVPRGLNPTPLKPFAMGELEAALRQVPCESVKAPRDARQESTAEHLQP</sequence>
<dbReference type="Proteomes" id="UP000318821">
    <property type="component" value="Unassembled WGS sequence"/>
</dbReference>
<name>A0A504XCW6_LEIDO</name>
<comment type="caution">
    <text evidence="2">The sequence shown here is derived from an EMBL/GenBank/DDBJ whole genome shotgun (WGS) entry which is preliminary data.</text>
</comment>
<evidence type="ECO:0000256" key="1">
    <source>
        <dbReference type="SAM" id="MobiDB-lite"/>
    </source>
</evidence>
<organism evidence="2 3">
    <name type="scientific">Leishmania donovani</name>
    <dbReference type="NCBI Taxonomy" id="5661"/>
    <lineage>
        <taxon>Eukaryota</taxon>
        <taxon>Discoba</taxon>
        <taxon>Euglenozoa</taxon>
        <taxon>Kinetoplastea</taxon>
        <taxon>Metakinetoplastina</taxon>
        <taxon>Trypanosomatida</taxon>
        <taxon>Trypanosomatidae</taxon>
        <taxon>Leishmaniinae</taxon>
        <taxon>Leishmania</taxon>
    </lineage>
</organism>
<evidence type="ECO:0000313" key="3">
    <source>
        <dbReference type="Proteomes" id="UP000318821"/>
    </source>
</evidence>
<dbReference type="EMBL" id="RHLD01000038">
    <property type="protein sequence ID" value="TPP45415.1"/>
    <property type="molecule type" value="Genomic_DNA"/>
</dbReference>
<proteinExistence type="predicted"/>
<dbReference type="AlphaFoldDB" id="A0A504XCW6"/>